<dbReference type="InterPro" id="IPR011075">
    <property type="entry name" value="TetR_C"/>
</dbReference>
<feature type="domain" description="HTH tetR-type" evidence="6">
    <location>
        <begin position="31"/>
        <end position="91"/>
    </location>
</feature>
<dbReference type="eggNOG" id="COG1309">
    <property type="taxonomic scope" value="Bacteria"/>
</dbReference>
<dbReference type="PANTHER" id="PTHR30055:SF148">
    <property type="entry name" value="TETR-FAMILY TRANSCRIPTIONAL REGULATOR"/>
    <property type="match status" value="1"/>
</dbReference>
<dbReference type="PhylomeDB" id="Q2J9C4"/>
<organism evidence="7 8">
    <name type="scientific">Frankia casuarinae (strain DSM 45818 / CECT 9043 / HFP020203 / CcI3)</name>
    <dbReference type="NCBI Taxonomy" id="106370"/>
    <lineage>
        <taxon>Bacteria</taxon>
        <taxon>Bacillati</taxon>
        <taxon>Actinomycetota</taxon>
        <taxon>Actinomycetes</taxon>
        <taxon>Frankiales</taxon>
        <taxon>Frankiaceae</taxon>
        <taxon>Frankia</taxon>
    </lineage>
</organism>
<name>Q2J9C4_FRACC</name>
<keyword evidence="2 4" id="KW-0238">DNA-binding</keyword>
<proteinExistence type="predicted"/>
<evidence type="ECO:0000256" key="5">
    <source>
        <dbReference type="SAM" id="MobiDB-lite"/>
    </source>
</evidence>
<dbReference type="KEGG" id="fra:Francci3_2758"/>
<dbReference type="PANTHER" id="PTHR30055">
    <property type="entry name" value="HTH-TYPE TRANSCRIPTIONAL REGULATOR RUTR"/>
    <property type="match status" value="1"/>
</dbReference>
<accession>Q2J9C4</accession>
<dbReference type="Pfam" id="PF00440">
    <property type="entry name" value="TetR_N"/>
    <property type="match status" value="1"/>
</dbReference>
<dbReference type="SUPFAM" id="SSF48498">
    <property type="entry name" value="Tetracyclin repressor-like, C-terminal domain"/>
    <property type="match status" value="1"/>
</dbReference>
<dbReference type="RefSeq" id="WP_011437148.1">
    <property type="nucleotide sequence ID" value="NC_007777.1"/>
</dbReference>
<dbReference type="PRINTS" id="PR00455">
    <property type="entry name" value="HTHTETR"/>
</dbReference>
<dbReference type="OrthoDB" id="9796019at2"/>
<dbReference type="SUPFAM" id="SSF46689">
    <property type="entry name" value="Homeodomain-like"/>
    <property type="match status" value="1"/>
</dbReference>
<dbReference type="InterPro" id="IPR001647">
    <property type="entry name" value="HTH_TetR"/>
</dbReference>
<evidence type="ECO:0000313" key="8">
    <source>
        <dbReference type="Proteomes" id="UP000001937"/>
    </source>
</evidence>
<dbReference type="InterPro" id="IPR036271">
    <property type="entry name" value="Tet_transcr_reg_TetR-rel_C_sf"/>
</dbReference>
<evidence type="ECO:0000256" key="4">
    <source>
        <dbReference type="PROSITE-ProRule" id="PRU00335"/>
    </source>
</evidence>
<keyword evidence="8" id="KW-1185">Reference proteome</keyword>
<feature type="compositionally biased region" description="Basic and acidic residues" evidence="5">
    <location>
        <begin position="1"/>
        <end position="15"/>
    </location>
</feature>
<evidence type="ECO:0000256" key="1">
    <source>
        <dbReference type="ARBA" id="ARBA00023015"/>
    </source>
</evidence>
<evidence type="ECO:0000313" key="7">
    <source>
        <dbReference type="EMBL" id="ABD12118.1"/>
    </source>
</evidence>
<dbReference type="Gene3D" id="1.10.357.10">
    <property type="entry name" value="Tetracycline Repressor, domain 2"/>
    <property type="match status" value="1"/>
</dbReference>
<evidence type="ECO:0000256" key="2">
    <source>
        <dbReference type="ARBA" id="ARBA00023125"/>
    </source>
</evidence>
<feature type="region of interest" description="Disordered" evidence="5">
    <location>
        <begin position="1"/>
        <end position="30"/>
    </location>
</feature>
<dbReference type="STRING" id="106370.Francci3_2758"/>
<dbReference type="GO" id="GO:0000976">
    <property type="term" value="F:transcription cis-regulatory region binding"/>
    <property type="evidence" value="ECO:0007669"/>
    <property type="project" value="TreeGrafter"/>
</dbReference>
<protein>
    <submittedName>
        <fullName evidence="7">Transcriptional regulator, TetR family</fullName>
    </submittedName>
</protein>
<feature type="DNA-binding region" description="H-T-H motif" evidence="4">
    <location>
        <begin position="54"/>
        <end position="73"/>
    </location>
</feature>
<dbReference type="HOGENOM" id="CLU_069356_25_3_11"/>
<gene>
    <name evidence="7" type="ordered locus">Francci3_2758</name>
</gene>
<dbReference type="InterPro" id="IPR050109">
    <property type="entry name" value="HTH-type_TetR-like_transc_reg"/>
</dbReference>
<dbReference type="PROSITE" id="PS50977">
    <property type="entry name" value="HTH_TETR_2"/>
    <property type="match status" value="1"/>
</dbReference>
<sequence length="231" mass="24877">MRVDSGEASETEGRKPISPPSGAGRGRPRDDARERAILDAALELLVEVGYERMSMVAVAARARASKATIYRRWSCKDEMVVEALRRHGPGDRVPADTGCLRDDLAAEVHLMIDTITGPDGALLIGVLRAASESPRLAAVVQANILQNKAKIGRCMFARASQRGEISVSADFDVIMEIVMAMIFCRLLVTGEPLDDAFVDHMVDDVLMPLLAGRPGTTLRPETPPSGVNSNA</sequence>
<dbReference type="Pfam" id="PF16859">
    <property type="entry name" value="TetR_C_11"/>
    <property type="match status" value="1"/>
</dbReference>
<evidence type="ECO:0000256" key="3">
    <source>
        <dbReference type="ARBA" id="ARBA00023163"/>
    </source>
</evidence>
<reference evidence="7 8" key="1">
    <citation type="journal article" date="2007" name="Genome Res.">
        <title>Genome characteristics of facultatively symbiotic Frankia sp. strains reflect host range and host plant biogeography.</title>
        <authorList>
            <person name="Normand P."/>
            <person name="Lapierre P."/>
            <person name="Tisa L.S."/>
            <person name="Gogarten J.P."/>
            <person name="Alloisio N."/>
            <person name="Bagnarol E."/>
            <person name="Bassi C.A."/>
            <person name="Berry A.M."/>
            <person name="Bickhart D.M."/>
            <person name="Choisne N."/>
            <person name="Couloux A."/>
            <person name="Cournoyer B."/>
            <person name="Cruveiller S."/>
            <person name="Daubin V."/>
            <person name="Demange N."/>
            <person name="Francino M.P."/>
            <person name="Goltsman E."/>
            <person name="Huang Y."/>
            <person name="Kopp O.R."/>
            <person name="Labarre L."/>
            <person name="Lapidus A."/>
            <person name="Lavire C."/>
            <person name="Marechal J."/>
            <person name="Martinez M."/>
            <person name="Mastronunzio J.E."/>
            <person name="Mullin B.C."/>
            <person name="Niemann J."/>
            <person name="Pujic P."/>
            <person name="Rawnsley T."/>
            <person name="Rouy Z."/>
            <person name="Schenowitz C."/>
            <person name="Sellstedt A."/>
            <person name="Tavares F."/>
            <person name="Tomkins J.P."/>
            <person name="Vallenet D."/>
            <person name="Valverde C."/>
            <person name="Wall L.G."/>
            <person name="Wang Y."/>
            <person name="Medigue C."/>
            <person name="Benson D.R."/>
        </authorList>
    </citation>
    <scope>NUCLEOTIDE SEQUENCE [LARGE SCALE GENOMIC DNA]</scope>
    <source>
        <strain evidence="8">DSM 45818 / CECT 9043 / CcI3</strain>
    </source>
</reference>
<keyword evidence="1" id="KW-0805">Transcription regulation</keyword>
<dbReference type="GO" id="GO:0003700">
    <property type="term" value="F:DNA-binding transcription factor activity"/>
    <property type="evidence" value="ECO:0007669"/>
    <property type="project" value="TreeGrafter"/>
</dbReference>
<dbReference type="AlphaFoldDB" id="Q2J9C4"/>
<dbReference type="EMBL" id="CP000249">
    <property type="protein sequence ID" value="ABD12118.1"/>
    <property type="molecule type" value="Genomic_DNA"/>
</dbReference>
<keyword evidence="3" id="KW-0804">Transcription</keyword>
<dbReference type="Proteomes" id="UP000001937">
    <property type="component" value="Chromosome"/>
</dbReference>
<dbReference type="InterPro" id="IPR009057">
    <property type="entry name" value="Homeodomain-like_sf"/>
</dbReference>
<evidence type="ECO:0000259" key="6">
    <source>
        <dbReference type="PROSITE" id="PS50977"/>
    </source>
</evidence>
<dbReference type="Gene3D" id="1.10.10.60">
    <property type="entry name" value="Homeodomain-like"/>
    <property type="match status" value="1"/>
</dbReference>